<comment type="caution">
    <text evidence="28">The sequence shown here is derived from an EMBL/GenBank/DDBJ whole genome shotgun (WGS) entry which is preliminary data.</text>
</comment>
<feature type="domain" description="Protein kinase" evidence="26">
    <location>
        <begin position="407"/>
        <end position="744"/>
    </location>
</feature>
<keyword evidence="11 25" id="KW-0472">Membrane</keyword>
<dbReference type="GO" id="GO:0030335">
    <property type="term" value="P:positive regulation of cell migration"/>
    <property type="evidence" value="ECO:0007669"/>
    <property type="project" value="TreeGrafter"/>
</dbReference>
<dbReference type="EC" id="2.7.10.1" evidence="2"/>
<dbReference type="Pfam" id="PF13927">
    <property type="entry name" value="Ig_3"/>
    <property type="match status" value="1"/>
</dbReference>
<evidence type="ECO:0000256" key="13">
    <source>
        <dbReference type="ARBA" id="ARBA00023157"/>
    </source>
</evidence>
<dbReference type="PROSITE" id="PS50011">
    <property type="entry name" value="PROTEIN_KINASE_DOM"/>
    <property type="match status" value="1"/>
</dbReference>
<reference evidence="28" key="1">
    <citation type="thesis" date="2020" institute="ProQuest LLC" country="789 East Eisenhower Parkway, Ann Arbor, MI, USA">
        <title>Comparative Genomics and Chromosome Evolution.</title>
        <authorList>
            <person name="Mudd A.B."/>
        </authorList>
    </citation>
    <scope>NUCLEOTIDE SEQUENCE</scope>
    <source>
        <strain evidence="28">1538</strain>
        <tissue evidence="28">Blood</tissue>
    </source>
</reference>
<dbReference type="Gene3D" id="2.60.40.10">
    <property type="entry name" value="Immunoglobulins"/>
    <property type="match status" value="3"/>
</dbReference>
<evidence type="ECO:0000256" key="15">
    <source>
        <dbReference type="ARBA" id="ARBA00023180"/>
    </source>
</evidence>
<keyword evidence="7 19" id="KW-0547">Nucleotide-binding</keyword>
<evidence type="ECO:0000256" key="9">
    <source>
        <dbReference type="ARBA" id="ARBA00022840"/>
    </source>
</evidence>
<dbReference type="InterPro" id="IPR003599">
    <property type="entry name" value="Ig_sub"/>
</dbReference>
<keyword evidence="13" id="KW-1015">Disulfide bond</keyword>
<feature type="binding site" evidence="19">
    <location>
        <begin position="489"/>
        <end position="495"/>
    </location>
    <ligand>
        <name>ATP</name>
        <dbReference type="ChEBI" id="CHEBI:30616"/>
    </ligand>
</feature>
<evidence type="ECO:0000256" key="8">
    <source>
        <dbReference type="ARBA" id="ARBA00022777"/>
    </source>
</evidence>
<feature type="binding site" evidence="20">
    <location>
        <position position="386"/>
    </location>
    <ligand>
        <name>Mg(2+)</name>
        <dbReference type="ChEBI" id="CHEBI:18420"/>
    </ligand>
</feature>
<keyword evidence="3" id="KW-0597">Phosphoprotein</keyword>
<dbReference type="GO" id="GO:0043235">
    <property type="term" value="C:receptor complex"/>
    <property type="evidence" value="ECO:0007669"/>
    <property type="project" value="TreeGrafter"/>
</dbReference>
<dbReference type="GO" id="GO:0005011">
    <property type="term" value="F:macrophage colony-stimulating factor receptor activity"/>
    <property type="evidence" value="ECO:0007669"/>
    <property type="project" value="TreeGrafter"/>
</dbReference>
<dbReference type="InterPro" id="IPR001824">
    <property type="entry name" value="Tyr_kinase_rcpt_3_CS"/>
</dbReference>
<keyword evidence="15" id="KW-0325">Glycoprotein</keyword>
<dbReference type="PROSITE" id="PS50835">
    <property type="entry name" value="IG_LIKE"/>
    <property type="match status" value="3"/>
</dbReference>
<organism evidence="28 29">
    <name type="scientific">Pyxicephalus adspersus</name>
    <name type="common">African bullfrog</name>
    <dbReference type="NCBI Taxonomy" id="30357"/>
    <lineage>
        <taxon>Eukaryota</taxon>
        <taxon>Metazoa</taxon>
        <taxon>Chordata</taxon>
        <taxon>Craniata</taxon>
        <taxon>Vertebrata</taxon>
        <taxon>Euteleostomi</taxon>
        <taxon>Amphibia</taxon>
        <taxon>Batrachia</taxon>
        <taxon>Anura</taxon>
        <taxon>Neobatrachia</taxon>
        <taxon>Ranoidea</taxon>
        <taxon>Pyxicephalidae</taxon>
        <taxon>Pyxicephalinae</taxon>
        <taxon>Pyxicephalus</taxon>
    </lineage>
</organism>
<evidence type="ECO:0000256" key="10">
    <source>
        <dbReference type="ARBA" id="ARBA00022989"/>
    </source>
</evidence>
<dbReference type="PANTHER" id="PTHR24416:SF47">
    <property type="entry name" value="MACROPHAGE COLONY-STIMULATING FACTOR 1 RECEPTOR"/>
    <property type="match status" value="1"/>
</dbReference>
<keyword evidence="29" id="KW-1185">Reference proteome</keyword>
<feature type="binding site" evidence="19 23">
    <location>
        <position position="441"/>
    </location>
    <ligand>
        <name>ATP</name>
        <dbReference type="ChEBI" id="CHEBI:30616"/>
    </ligand>
</feature>
<feature type="domain" description="Ig-like" evidence="27">
    <location>
        <begin position="232"/>
        <end position="323"/>
    </location>
</feature>
<dbReference type="SUPFAM" id="SSF48726">
    <property type="entry name" value="Immunoglobulin"/>
    <property type="match status" value="3"/>
</dbReference>
<keyword evidence="8" id="KW-0418">Kinase</keyword>
<comment type="similarity">
    <text evidence="24">Belongs to the protein kinase superfamily. Tyr protein kinase family. CSF-1/PDGF receptor subfamily.</text>
</comment>
<dbReference type="InterPro" id="IPR000719">
    <property type="entry name" value="Prot_kinase_dom"/>
</dbReference>
<comment type="subcellular location">
    <subcellularLocation>
        <location evidence="1 24">Membrane</location>
        <topology evidence="1 24">Single-pass type I membrane protein</topology>
    </subcellularLocation>
</comment>
<evidence type="ECO:0000256" key="7">
    <source>
        <dbReference type="ARBA" id="ARBA00022741"/>
    </source>
</evidence>
<sequence length="783" mass="87922">MVDEGNYLCRAIVNGVTKDSSKIRLIVNEVPKEPPVVTLSSLTHIRIQGEFFQIKCTSVSSIRVSEIKWEHPGKNVNESVNYNIDGNTWTTISTLWISMVDFNDSGNYTCTGNFKEKSSRVSANLQVIEKGFVNISTPEKKKISLYVGQSVALTVFIEAYPNLLSWKWVHETSDNAMNIFSQGNLQFNDSYRSTSTMTLNRIQENEGGTYTFYAANSQANASLSFKITLYKPPKVVTIYPEFQRVTCKAWGTPLPYVSWVQCSDSRCADEEQEPLEGGETEVINENEVQSTLKLNEAQNFSNTTIFCLASNLAGNSSAQVHITSTILREVIGTQPTHQPFNPLLIVMAVVGVSLLLLSVFLFYKYKQKPKYEVHWQIVQVSEGNHYTCIDPTQLPYNEKWEFPRANLHFGKTLGAGAFGKVMEATAIGMGKDDFALKVAVKMLKPSAHADEKEALMSELKILSHLGHHQNIVNLLGACTCGGPILVITEYCPLGDLLNFLRRKAEAMNDMFTAYVTDSTGNYKNMSVEQKYVTSDSGFGNDGTSSYVDMRAATSNSKSTEGNSLVEEIEDDTDDHLPLDLHDLMNFSLQVAQGMSFLASKNCIHRDVAARNVLITQGRVVKICDFGLARDIENDSNYVVKGNARLPVKWMAPESIFDCIYTVLSDVWSYGILLWEIFSLGRSPYPGIIVNRKFYKMIKEGYKMDCPEYAPLDIYCLMKACWDLEPTKRPTFNQITDLINRQMCLIKDQEYANVIQGTQDEDCEDAKCMDAQQPLIKGNNYQFC</sequence>
<keyword evidence="20" id="KW-0460">Magnesium</keyword>
<feature type="binding site" evidence="19">
    <location>
        <position position="610"/>
    </location>
    <ligand>
        <name>ATP</name>
        <dbReference type="ChEBI" id="CHEBI:30616"/>
    </ligand>
</feature>
<keyword evidence="9 19" id="KW-0067">ATP-binding</keyword>
<protein>
    <recommendedName>
        <fullName evidence="2">receptor protein-tyrosine kinase</fullName>
        <ecNumber evidence="2">2.7.10.1</ecNumber>
    </recommendedName>
</protein>
<keyword evidence="16 24" id="KW-0393">Immunoglobulin domain</keyword>
<dbReference type="Pfam" id="PF25305">
    <property type="entry name" value="Ig_PDGFR_d4"/>
    <property type="match status" value="1"/>
</dbReference>
<gene>
    <name evidence="28" type="ORF">GDO54_006565</name>
</gene>
<dbReference type="InterPro" id="IPR050122">
    <property type="entry name" value="RTK"/>
</dbReference>
<dbReference type="SMART" id="SM00219">
    <property type="entry name" value="TyrKc"/>
    <property type="match status" value="1"/>
</dbReference>
<feature type="binding site" evidence="20">
    <location>
        <position position="624"/>
    </location>
    <ligand>
        <name>Mg(2+)</name>
        <dbReference type="ChEBI" id="CHEBI:18420"/>
    </ligand>
</feature>
<dbReference type="GO" id="GO:0007169">
    <property type="term" value="P:cell surface receptor protein tyrosine kinase signaling pathway"/>
    <property type="evidence" value="ECO:0007669"/>
    <property type="project" value="InterPro"/>
</dbReference>
<dbReference type="PROSITE" id="PS00109">
    <property type="entry name" value="PROTEIN_KINASE_TYR"/>
    <property type="match status" value="1"/>
</dbReference>
<dbReference type="InterPro" id="IPR036179">
    <property type="entry name" value="Ig-like_dom_sf"/>
</dbReference>
<keyword evidence="10 25" id="KW-1133">Transmembrane helix</keyword>
<keyword evidence="20" id="KW-0479">Metal-binding</keyword>
<name>A0AAV3B0I3_PYXAD</name>
<dbReference type="Gene3D" id="3.30.200.20">
    <property type="entry name" value="Phosphorylase Kinase, domain 1"/>
    <property type="match status" value="1"/>
</dbReference>
<dbReference type="PANTHER" id="PTHR24416">
    <property type="entry name" value="TYROSINE-PROTEIN KINASE RECEPTOR"/>
    <property type="match status" value="1"/>
</dbReference>
<evidence type="ECO:0000256" key="16">
    <source>
        <dbReference type="ARBA" id="ARBA00023319"/>
    </source>
</evidence>
<dbReference type="GO" id="GO:1990682">
    <property type="term" value="C:CSF1-CSF1R complex"/>
    <property type="evidence" value="ECO:0007669"/>
    <property type="project" value="TreeGrafter"/>
</dbReference>
<keyword evidence="6" id="KW-0677">Repeat</keyword>
<evidence type="ECO:0000256" key="22">
    <source>
        <dbReference type="PIRSR" id="PIRSR500947-51"/>
    </source>
</evidence>
<feature type="site" description="Important for interaction with phosphotyrosine-binding proteins" evidence="21">
    <location>
        <position position="750"/>
    </location>
</feature>
<dbReference type="InterPro" id="IPR013783">
    <property type="entry name" value="Ig-like_fold"/>
</dbReference>
<feature type="domain" description="Ig-like" evidence="27">
    <location>
        <begin position="34"/>
        <end position="122"/>
    </location>
</feature>
<dbReference type="InterPro" id="IPR007110">
    <property type="entry name" value="Ig-like_dom"/>
</dbReference>
<evidence type="ECO:0000256" key="14">
    <source>
        <dbReference type="ARBA" id="ARBA00023170"/>
    </source>
</evidence>
<feature type="binding site" evidence="20">
    <location>
        <position position="611"/>
    </location>
    <ligand>
        <name>Mg(2+)</name>
        <dbReference type="ChEBI" id="CHEBI:18420"/>
    </ligand>
</feature>
<keyword evidence="14 24" id="KW-0675">Receptor</keyword>
<dbReference type="SUPFAM" id="SSF56112">
    <property type="entry name" value="Protein kinase-like (PK-like)"/>
    <property type="match status" value="1"/>
</dbReference>
<proteinExistence type="inferred from homology"/>
<dbReference type="SMART" id="SM00409">
    <property type="entry name" value="IG"/>
    <property type="match status" value="2"/>
</dbReference>
<feature type="transmembrane region" description="Helical" evidence="25">
    <location>
        <begin position="343"/>
        <end position="363"/>
    </location>
</feature>
<dbReference type="InterPro" id="IPR030658">
    <property type="entry name" value="CSF-1_receptor"/>
</dbReference>
<evidence type="ECO:0000256" key="25">
    <source>
        <dbReference type="SAM" id="Phobius"/>
    </source>
</evidence>
<evidence type="ECO:0000256" key="4">
    <source>
        <dbReference type="ARBA" id="ARBA00022679"/>
    </source>
</evidence>
<keyword evidence="4" id="KW-0808">Transferase</keyword>
<evidence type="ECO:0000256" key="6">
    <source>
        <dbReference type="ARBA" id="ARBA00022737"/>
    </source>
</evidence>
<dbReference type="GO" id="GO:0019955">
    <property type="term" value="F:cytokine binding"/>
    <property type="evidence" value="ECO:0007669"/>
    <property type="project" value="InterPro"/>
</dbReference>
<dbReference type="Proteomes" id="UP001181693">
    <property type="component" value="Unassembled WGS sequence"/>
</dbReference>
<dbReference type="Gene3D" id="1.10.510.10">
    <property type="entry name" value="Transferase(Phosphotransferase) domain 1"/>
    <property type="match status" value="1"/>
</dbReference>
<dbReference type="Pfam" id="PF07714">
    <property type="entry name" value="PK_Tyr_Ser-Thr"/>
    <property type="match status" value="1"/>
</dbReference>
<dbReference type="PROSITE" id="PS00107">
    <property type="entry name" value="PROTEIN_KINASE_ATP"/>
    <property type="match status" value="1"/>
</dbReference>
<feature type="binding site" evidence="19">
    <location>
        <begin position="414"/>
        <end position="421"/>
    </location>
    <ligand>
        <name>ATP</name>
        <dbReference type="ChEBI" id="CHEBI:30616"/>
    </ligand>
</feature>
<evidence type="ECO:0000256" key="24">
    <source>
        <dbReference type="RuleBase" id="RU000311"/>
    </source>
</evidence>
<dbReference type="PIRSF" id="PIRSF500947">
    <property type="entry name" value="CSF-1_receptor"/>
    <property type="match status" value="1"/>
</dbReference>
<dbReference type="InterPro" id="IPR008266">
    <property type="entry name" value="Tyr_kinase_AS"/>
</dbReference>
<evidence type="ECO:0000313" key="28">
    <source>
        <dbReference type="EMBL" id="DBA30606.1"/>
    </source>
</evidence>
<evidence type="ECO:0000256" key="1">
    <source>
        <dbReference type="ARBA" id="ARBA00004479"/>
    </source>
</evidence>
<evidence type="ECO:0000259" key="26">
    <source>
        <dbReference type="PROSITE" id="PS50011"/>
    </source>
</evidence>
<feature type="domain" description="Ig-like" evidence="27">
    <location>
        <begin position="138"/>
        <end position="228"/>
    </location>
</feature>
<dbReference type="GO" id="GO:0043408">
    <property type="term" value="P:regulation of MAPK cascade"/>
    <property type="evidence" value="ECO:0007669"/>
    <property type="project" value="TreeGrafter"/>
</dbReference>
<dbReference type="FunFam" id="3.30.200.20:FF:000025">
    <property type="entry name" value="Platelet-derived growth factor receptor alpha"/>
    <property type="match status" value="1"/>
</dbReference>
<evidence type="ECO:0000256" key="12">
    <source>
        <dbReference type="ARBA" id="ARBA00023137"/>
    </source>
</evidence>
<feature type="active site" description="Proton acceptor" evidence="18">
    <location>
        <position position="606"/>
    </location>
</feature>
<dbReference type="GO" id="GO:0046872">
    <property type="term" value="F:metal ion binding"/>
    <property type="evidence" value="ECO:0007669"/>
    <property type="project" value="UniProtKB-KW"/>
</dbReference>
<comment type="catalytic activity">
    <reaction evidence="17">
        <text>L-tyrosyl-[protein] + ATP = O-phospho-L-tyrosyl-[protein] + ADP + H(+)</text>
        <dbReference type="Rhea" id="RHEA:10596"/>
        <dbReference type="Rhea" id="RHEA-COMP:10136"/>
        <dbReference type="Rhea" id="RHEA-COMP:20101"/>
        <dbReference type="ChEBI" id="CHEBI:15378"/>
        <dbReference type="ChEBI" id="CHEBI:30616"/>
        <dbReference type="ChEBI" id="CHEBI:46858"/>
        <dbReference type="ChEBI" id="CHEBI:61978"/>
        <dbReference type="ChEBI" id="CHEBI:456216"/>
        <dbReference type="EC" id="2.7.10.1"/>
    </reaction>
</comment>
<evidence type="ECO:0000256" key="3">
    <source>
        <dbReference type="ARBA" id="ARBA00022553"/>
    </source>
</evidence>
<keyword evidence="5 24" id="KW-0812">Transmembrane</keyword>
<evidence type="ECO:0000256" key="20">
    <source>
        <dbReference type="PIRSR" id="PIRSR000615-3"/>
    </source>
</evidence>
<dbReference type="FunFam" id="1.10.510.10:FF:000177">
    <property type="entry name" value="Mast/stem cell growth factor receptor"/>
    <property type="match status" value="1"/>
</dbReference>
<evidence type="ECO:0000256" key="18">
    <source>
        <dbReference type="PIRSR" id="PIRSR000615-1"/>
    </source>
</evidence>
<dbReference type="EMBL" id="DYDO01000002">
    <property type="protein sequence ID" value="DBA30606.1"/>
    <property type="molecule type" value="Genomic_DNA"/>
</dbReference>
<evidence type="ECO:0000256" key="11">
    <source>
        <dbReference type="ARBA" id="ARBA00023136"/>
    </source>
</evidence>
<dbReference type="InterPro" id="IPR020635">
    <property type="entry name" value="Tyr_kinase_cat_dom"/>
</dbReference>
<keyword evidence="12" id="KW-0829">Tyrosine-protein kinase</keyword>
<dbReference type="GO" id="GO:0030316">
    <property type="term" value="P:osteoclast differentiation"/>
    <property type="evidence" value="ECO:0007669"/>
    <property type="project" value="TreeGrafter"/>
</dbReference>
<dbReference type="InterPro" id="IPR017441">
    <property type="entry name" value="Protein_kinase_ATP_BS"/>
</dbReference>
<evidence type="ECO:0000256" key="2">
    <source>
        <dbReference type="ARBA" id="ARBA00011902"/>
    </source>
</evidence>
<dbReference type="InterPro" id="IPR001245">
    <property type="entry name" value="Ser-Thr/Tyr_kinase_cat_dom"/>
</dbReference>
<evidence type="ECO:0000256" key="17">
    <source>
        <dbReference type="ARBA" id="ARBA00051243"/>
    </source>
</evidence>
<evidence type="ECO:0000256" key="23">
    <source>
        <dbReference type="PROSITE-ProRule" id="PRU10141"/>
    </source>
</evidence>
<evidence type="ECO:0000313" key="29">
    <source>
        <dbReference type="Proteomes" id="UP001181693"/>
    </source>
</evidence>
<dbReference type="InterPro" id="IPR011009">
    <property type="entry name" value="Kinase-like_dom_sf"/>
</dbReference>
<evidence type="ECO:0000256" key="5">
    <source>
        <dbReference type="ARBA" id="ARBA00022692"/>
    </source>
</evidence>
<dbReference type="GO" id="GO:0019838">
    <property type="term" value="F:growth factor binding"/>
    <property type="evidence" value="ECO:0007669"/>
    <property type="project" value="TreeGrafter"/>
</dbReference>
<evidence type="ECO:0000259" key="27">
    <source>
        <dbReference type="PROSITE" id="PS50835"/>
    </source>
</evidence>
<dbReference type="PROSITE" id="PS00240">
    <property type="entry name" value="RECEPTOR_TYR_KIN_III"/>
    <property type="match status" value="1"/>
</dbReference>
<dbReference type="AlphaFoldDB" id="A0AAV3B0I3"/>
<feature type="binding site" evidence="22">
    <location>
        <begin position="413"/>
        <end position="421"/>
    </location>
    <ligand>
        <name>ATP</name>
        <dbReference type="ChEBI" id="CHEBI:30616"/>
    </ligand>
</feature>
<evidence type="ECO:0000256" key="21">
    <source>
        <dbReference type="PIRSR" id="PIRSR000615-4"/>
    </source>
</evidence>
<evidence type="ECO:0000256" key="19">
    <source>
        <dbReference type="PIRSR" id="PIRSR000615-2"/>
    </source>
</evidence>
<accession>A0AAV3B0I3</accession>
<dbReference type="GO" id="GO:0005886">
    <property type="term" value="C:plasma membrane"/>
    <property type="evidence" value="ECO:0007669"/>
    <property type="project" value="TreeGrafter"/>
</dbReference>
<dbReference type="PIRSF" id="PIRSF000615">
    <property type="entry name" value="TyrPK_CSF1-R"/>
    <property type="match status" value="1"/>
</dbReference>
<dbReference type="GO" id="GO:0005524">
    <property type="term" value="F:ATP binding"/>
    <property type="evidence" value="ECO:0007669"/>
    <property type="project" value="UniProtKB-UniRule"/>
</dbReference>